<evidence type="ECO:0000313" key="3">
    <source>
        <dbReference type="Proteomes" id="UP000321525"/>
    </source>
</evidence>
<dbReference type="Proteomes" id="UP000321917">
    <property type="component" value="Unassembled WGS sequence"/>
</dbReference>
<dbReference type="SUPFAM" id="SSF53448">
    <property type="entry name" value="Nucleotide-diphospho-sugar transferases"/>
    <property type="match status" value="1"/>
</dbReference>
<proteinExistence type="predicted"/>
<dbReference type="AlphaFoldDB" id="A0A5C6QFE2"/>
<dbReference type="EMBL" id="VOLQ01000013">
    <property type="protein sequence ID" value="TWX67559.1"/>
    <property type="molecule type" value="Genomic_DNA"/>
</dbReference>
<dbReference type="InterPro" id="IPR029044">
    <property type="entry name" value="Nucleotide-diphossugar_trans"/>
</dbReference>
<reference evidence="2 4" key="1">
    <citation type="submission" date="2019-07" db="EMBL/GenBank/DDBJ databases">
        <title>Genomes of sea-ice associated Colwellia species.</title>
        <authorList>
            <person name="Bowman J.P."/>
        </authorList>
    </citation>
    <scope>NUCLEOTIDE SEQUENCE [LARGE SCALE GENOMIC DNA]</scope>
    <source>
        <strain evidence="1 3">ACAM 607</strain>
        <strain evidence="2 4">IC036</strain>
    </source>
</reference>
<dbReference type="Gene3D" id="3.90.550.10">
    <property type="entry name" value="Spore Coat Polysaccharide Biosynthesis Protein SpsA, Chain A"/>
    <property type="match status" value="1"/>
</dbReference>
<dbReference type="RefSeq" id="WP_146799890.1">
    <property type="nucleotide sequence ID" value="NZ_VOLP01000016.1"/>
</dbReference>
<evidence type="ECO:0000313" key="1">
    <source>
        <dbReference type="EMBL" id="TWX57857.1"/>
    </source>
</evidence>
<sequence>MSKVFNQYFSRYAENEVAVLTQYESRLPDEFTVDHVVVIPAYQETSAFIERFLAAPLSTSPVLMVVVINEPIAEPITELIAKSVTESRREGSSIDDYDGINPQKALYQYALSCGDNCWQYDNLTLIKVTKSQTWLLVVDRFTHAIDKEQGVGLARKIGTDLSAYLISVKRVRQTWICSSDADAYLPDDYFNALHKRDKNTVVCCFNFKHSSENRSIHQANFLYESALRYYVAGLHYAHSPYAFFTIGSILAFKAEVYVQARGFPKRSAGEDFYLLNKLAKLGAVEFIEDVTVELEARTSQRVPFGTGPAVQKILDLQAGHLDYCYYHPEVFTSLKTVLSAFPTLWHYRGDLIAWSEQLSKPISEALNQIGFEAFVEKQINNNEKQFNKQLVVWFDAFKTLKFIHNLRENHYQDIPLAQALLTAPFTVKLNNEPKL</sequence>
<name>A0A5C6QFE2_9GAMM</name>
<protein>
    <recommendedName>
        <fullName evidence="5">Glycosyltransferase family 2 protein</fullName>
    </recommendedName>
</protein>
<dbReference type="EMBL" id="VOLR01000017">
    <property type="protein sequence ID" value="TWX57857.1"/>
    <property type="molecule type" value="Genomic_DNA"/>
</dbReference>
<accession>A0A5C6QFE2</accession>
<evidence type="ECO:0008006" key="5">
    <source>
        <dbReference type="Google" id="ProtNLM"/>
    </source>
</evidence>
<keyword evidence="3" id="KW-1185">Reference proteome</keyword>
<comment type="caution">
    <text evidence="2">The sequence shown here is derived from an EMBL/GenBank/DDBJ whole genome shotgun (WGS) entry which is preliminary data.</text>
</comment>
<dbReference type="OrthoDB" id="6199505at2"/>
<evidence type="ECO:0000313" key="2">
    <source>
        <dbReference type="EMBL" id="TWX67559.1"/>
    </source>
</evidence>
<organism evidence="2 4">
    <name type="scientific">Colwellia hornerae</name>
    <dbReference type="NCBI Taxonomy" id="89402"/>
    <lineage>
        <taxon>Bacteria</taxon>
        <taxon>Pseudomonadati</taxon>
        <taxon>Pseudomonadota</taxon>
        <taxon>Gammaproteobacteria</taxon>
        <taxon>Alteromonadales</taxon>
        <taxon>Colwelliaceae</taxon>
        <taxon>Colwellia</taxon>
    </lineage>
</organism>
<dbReference type="Proteomes" id="UP000321525">
    <property type="component" value="Unassembled WGS sequence"/>
</dbReference>
<gene>
    <name evidence="1" type="ORF">ESZ26_12895</name>
    <name evidence="2" type="ORF">ESZ27_08765</name>
</gene>
<evidence type="ECO:0000313" key="4">
    <source>
        <dbReference type="Proteomes" id="UP000321917"/>
    </source>
</evidence>